<organism evidence="1 2">
    <name type="scientific">Nitrospirillum viridazoti CBAmc</name>
    <dbReference type="NCBI Taxonomy" id="1441467"/>
    <lineage>
        <taxon>Bacteria</taxon>
        <taxon>Pseudomonadati</taxon>
        <taxon>Pseudomonadota</taxon>
        <taxon>Alphaproteobacteria</taxon>
        <taxon>Rhodospirillales</taxon>
        <taxon>Azospirillaceae</taxon>
        <taxon>Nitrospirillum</taxon>
        <taxon>Nitrospirillum viridazoti</taxon>
    </lineage>
</organism>
<evidence type="ECO:0000313" key="1">
    <source>
        <dbReference type="EMBL" id="ASG19936.1"/>
    </source>
</evidence>
<dbReference type="EMBL" id="CP022110">
    <property type="protein sequence ID" value="ASG19936.1"/>
    <property type="molecule type" value="Genomic_DNA"/>
</dbReference>
<keyword evidence="2" id="KW-1185">Reference proteome</keyword>
<gene>
    <name evidence="1" type="ORF">Y958_03150</name>
</gene>
<dbReference type="AlphaFoldDB" id="A0A248JN31"/>
<evidence type="ECO:0000313" key="2">
    <source>
        <dbReference type="Proteomes" id="UP000197153"/>
    </source>
</evidence>
<protein>
    <submittedName>
        <fullName evidence="1">Uncharacterized protein</fullName>
    </submittedName>
</protein>
<sequence length="76" mass="7783">MTSISAPNPYATVAAGLQSSSARVDRDATAIAASKGGDINPTDVVSLSSDALTFKALTKVAQTVDDNSKRLLDIMA</sequence>
<name>A0A248JN31_9PROT</name>
<dbReference type="RefSeq" id="WP_088870874.1">
    <property type="nucleotide sequence ID" value="NZ_CP022110.1"/>
</dbReference>
<dbReference type="Proteomes" id="UP000197153">
    <property type="component" value="Chromosome 1"/>
</dbReference>
<reference evidence="1 2" key="1">
    <citation type="submission" date="2017-06" db="EMBL/GenBank/DDBJ databases">
        <title>Complete genome sequence of Nitrospirillum amazonense strain CBAmC, an endophytic nitrogen-fixing and plant growth-promoting bacterium, isolated from sugarcane.</title>
        <authorList>
            <person name="Schwab S."/>
            <person name="dos Santos Teixeira K.R."/>
            <person name="Simoes Araujo J.L."/>
            <person name="Soares Vidal M."/>
            <person name="Borges de Freitas H.R."/>
            <person name="Rivello Crivelaro A.L."/>
            <person name="Bueno de Camargo Nunes A."/>
            <person name="dos Santos C.M."/>
            <person name="Palmeira da Silva Rosa D."/>
            <person name="da Silva Padilha D."/>
            <person name="da Silva E."/>
            <person name="Araujo Terra L."/>
            <person name="Soares Mendes V."/>
            <person name="Farinelli L."/>
            <person name="Magalhaes Cruz L."/>
            <person name="Baldani J.I."/>
        </authorList>
    </citation>
    <scope>NUCLEOTIDE SEQUENCE [LARGE SCALE GENOMIC DNA]</scope>
    <source>
        <strain evidence="1 2">CBAmC</strain>
    </source>
</reference>
<dbReference type="KEGG" id="nao:Y958_03150"/>
<accession>A0A248JN31</accession>
<proteinExistence type="predicted"/>